<dbReference type="PANTHER" id="PTHR43236:SF2">
    <property type="entry name" value="BLL0069 PROTEIN"/>
    <property type="match status" value="1"/>
</dbReference>
<dbReference type="OrthoDB" id="9124406at2"/>
<dbReference type="InterPro" id="IPR052345">
    <property type="entry name" value="Rad_response_metalloprotease"/>
</dbReference>
<evidence type="ECO:0000313" key="2">
    <source>
        <dbReference type="EMBL" id="PMS37551.1"/>
    </source>
</evidence>
<sequence>MLNLKSVQAKMAELGLTQAAVAERCGVSKEAVSNWLSGESIPRPKKLRALSETLGLEIDVLTSGEGVLPSPVVAYRTKKNRPASNEALEVASDVACHLRELVPFIQSCSLFSPPVLQSPSLEEDYIRCAAQQTRQRIGISDVAPLTREQLIGLHRTFGSILVPVLWGEAKFGHENALSVYLPESKTSFVVFSLNARNDDFNYWLAHELAHCYTLHAIQGDDGEAFSERFAQELLFPHAAAAAALTDICSSPSRMERAQYYAEAHDISIVTVIRQVDRVANQLGVASSGLETDEFWEHWNANRTNIPTVGHALFGTEKLDLATYVCECERVFGTPIFQALARWQQHEGGRSPSFIAAALNTSLEDAVELSRYLVTHCSH</sequence>
<dbReference type="EMBL" id="PNYC01000003">
    <property type="protein sequence ID" value="PMS37551.1"/>
    <property type="molecule type" value="Genomic_DNA"/>
</dbReference>
<gene>
    <name evidence="2" type="ORF">C0Z20_06180</name>
</gene>
<dbReference type="InterPro" id="IPR010982">
    <property type="entry name" value="Lambda_DNA-bd_dom_sf"/>
</dbReference>
<dbReference type="SMART" id="SM00530">
    <property type="entry name" value="HTH_XRE"/>
    <property type="match status" value="1"/>
</dbReference>
<dbReference type="GO" id="GO:0003677">
    <property type="term" value="F:DNA binding"/>
    <property type="evidence" value="ECO:0007669"/>
    <property type="project" value="InterPro"/>
</dbReference>
<dbReference type="PANTHER" id="PTHR43236">
    <property type="entry name" value="ANTITOXIN HIGA1"/>
    <property type="match status" value="1"/>
</dbReference>
<reference evidence="2 3" key="1">
    <citation type="submission" date="2018-01" db="EMBL/GenBank/DDBJ databases">
        <title>Whole genome analyses suggest that Burkholderia sensu lato contains two further novel genera in the rhizoxinica-symbiotica group Mycetohabitans gen. nov., and Trinickia gen. nov.: implications for the evolution of diazotrophy and nodulation in the Burkholderiaceae.</title>
        <authorList>
            <person name="Estrada-de los Santos P."/>
            <person name="Palmer M."/>
            <person name="Chavez-Ramirez B."/>
            <person name="Beukes C."/>
            <person name="Steenkamp E.T."/>
            <person name="Hirsch A.M."/>
            <person name="Manyaka P."/>
            <person name="Maluk M."/>
            <person name="Lafos M."/>
            <person name="Crook M."/>
            <person name="Gross E."/>
            <person name="Simon M.F."/>
            <person name="Bueno dos Reis Junior F."/>
            <person name="Poole P.S."/>
            <person name="Venter S.N."/>
            <person name="James E.K."/>
        </authorList>
    </citation>
    <scope>NUCLEOTIDE SEQUENCE [LARGE SCALE GENOMIC DNA]</scope>
    <source>
        <strain evidence="2 3">JPY 581</strain>
    </source>
</reference>
<dbReference type="AlphaFoldDB" id="A0A2N7X7J4"/>
<evidence type="ECO:0000259" key="1">
    <source>
        <dbReference type="PROSITE" id="PS50943"/>
    </source>
</evidence>
<accession>A0A2N7X7J4</accession>
<dbReference type="STRING" id="863227.GCA_000373005_02838"/>
<dbReference type="Gene3D" id="1.10.260.40">
    <property type="entry name" value="lambda repressor-like DNA-binding domains"/>
    <property type="match status" value="1"/>
</dbReference>
<evidence type="ECO:0000313" key="3">
    <source>
        <dbReference type="Proteomes" id="UP000235777"/>
    </source>
</evidence>
<dbReference type="PROSITE" id="PS50943">
    <property type="entry name" value="HTH_CROC1"/>
    <property type="match status" value="1"/>
</dbReference>
<name>A0A2N7X7J4_9BURK</name>
<keyword evidence="3" id="KW-1185">Reference proteome</keyword>
<dbReference type="Proteomes" id="UP000235777">
    <property type="component" value="Unassembled WGS sequence"/>
</dbReference>
<dbReference type="SUPFAM" id="SSF47413">
    <property type="entry name" value="lambda repressor-like DNA-binding domains"/>
    <property type="match status" value="1"/>
</dbReference>
<proteinExistence type="predicted"/>
<comment type="caution">
    <text evidence="2">The sequence shown here is derived from an EMBL/GenBank/DDBJ whole genome shotgun (WGS) entry which is preliminary data.</text>
</comment>
<dbReference type="InterPro" id="IPR001387">
    <property type="entry name" value="Cro/C1-type_HTH"/>
</dbReference>
<protein>
    <submittedName>
        <fullName evidence="2">XRE family transcriptional regulator</fullName>
    </submittedName>
</protein>
<dbReference type="RefSeq" id="WP_018441408.1">
    <property type="nucleotide sequence ID" value="NZ_KB890176.1"/>
</dbReference>
<dbReference type="Pfam" id="PF01381">
    <property type="entry name" value="HTH_3"/>
    <property type="match status" value="1"/>
</dbReference>
<organism evidence="2 3">
    <name type="scientific">Trinickia symbiotica</name>
    <dbReference type="NCBI Taxonomy" id="863227"/>
    <lineage>
        <taxon>Bacteria</taxon>
        <taxon>Pseudomonadati</taxon>
        <taxon>Pseudomonadota</taxon>
        <taxon>Betaproteobacteria</taxon>
        <taxon>Burkholderiales</taxon>
        <taxon>Burkholderiaceae</taxon>
        <taxon>Trinickia</taxon>
    </lineage>
</organism>
<feature type="domain" description="HTH cro/C1-type" evidence="1">
    <location>
        <begin position="7"/>
        <end position="61"/>
    </location>
</feature>
<dbReference type="CDD" id="cd00093">
    <property type="entry name" value="HTH_XRE"/>
    <property type="match status" value="1"/>
</dbReference>